<keyword evidence="2" id="KW-1185">Reference proteome</keyword>
<evidence type="ECO:0000313" key="1">
    <source>
        <dbReference type="EMBL" id="GAL20429.1"/>
    </source>
</evidence>
<dbReference type="EMBL" id="BBMR01000006">
    <property type="protein sequence ID" value="GAL20429.1"/>
    <property type="molecule type" value="Genomic_DNA"/>
</dbReference>
<dbReference type="Proteomes" id="UP000029228">
    <property type="component" value="Unassembled WGS sequence"/>
</dbReference>
<dbReference type="OrthoDB" id="5854134at2"/>
<comment type="caution">
    <text evidence="1">The sequence shown here is derived from an EMBL/GenBank/DDBJ whole genome shotgun (WGS) entry which is preliminary data.</text>
</comment>
<dbReference type="SUPFAM" id="SSF51126">
    <property type="entry name" value="Pectin lyase-like"/>
    <property type="match status" value="1"/>
</dbReference>
<evidence type="ECO:0000313" key="2">
    <source>
        <dbReference type="Proteomes" id="UP000029228"/>
    </source>
</evidence>
<organism evidence="1 2">
    <name type="scientific">Vibrio maritimus</name>
    <dbReference type="NCBI Taxonomy" id="990268"/>
    <lineage>
        <taxon>Bacteria</taxon>
        <taxon>Pseudomonadati</taxon>
        <taxon>Pseudomonadota</taxon>
        <taxon>Gammaproteobacteria</taxon>
        <taxon>Vibrionales</taxon>
        <taxon>Vibrionaceae</taxon>
        <taxon>Vibrio</taxon>
    </lineage>
</organism>
<name>A0A090S1R1_9VIBR</name>
<sequence>MGTVILEKPLTLTSVTVDDDLSEDGENQAVISGATCFTVPTTADQDLKGTTGVTLHNLKFESVEMVGSCGENEDNTDHSRSIINIGKVGDGNTPVYLKNLTFDGASFAESTSAPTAWIYSRGLVNVSESEFSNKTVANTATGILYLNCGSNKINGGSARLGNPTFDNNTVALVADSANIPGVVAGQFDGKQCAAKITNNSFAGFAIEETAQEDTIAAVIDGDTTGTNIISGNTYTDVGSPPPTDPDNDVEALNEAIAAASAGDVITLKADGDYSSGIIALNKAVTLDGGDAATISGSACITVTAPGASVIGVNFNNSAIGAECSTEDSDGRRGAITIEEAASDENAPVILDNLYFDSSAITEDGLYKKSSWVYSAGHVHLSNSDFVNLKSNIQNNAFYTPCNKAANRRGIRLENNNFTIDDSGDKETAAIKIGNSSGGNQTADNCNVYIQGNHFEGYYQDLSAAAGSGKQRVVSIFATDDAVTSENGDVRTDNTFNLR</sequence>
<dbReference type="AlphaFoldDB" id="A0A090S1R1"/>
<reference evidence="1 2" key="1">
    <citation type="submission" date="2014-09" db="EMBL/GenBank/DDBJ databases">
        <title>Vibrio maritimus JCM 19235. (C45) whole genome shotgun sequence.</title>
        <authorList>
            <person name="Sawabe T."/>
            <person name="Meirelles P."/>
            <person name="Nakanishi M."/>
            <person name="Sayaka M."/>
            <person name="Hattori M."/>
            <person name="Ohkuma M."/>
        </authorList>
    </citation>
    <scope>NUCLEOTIDE SEQUENCE [LARGE SCALE GENOMIC DNA]</scope>
    <source>
        <strain evidence="2">JCM19235</strain>
    </source>
</reference>
<protein>
    <submittedName>
        <fullName evidence="1">Uncharacterized protein</fullName>
    </submittedName>
</protein>
<dbReference type="InterPro" id="IPR011050">
    <property type="entry name" value="Pectin_lyase_fold/virulence"/>
</dbReference>
<gene>
    <name evidence="1" type="ORF">JCM19235_3431</name>
</gene>
<proteinExistence type="predicted"/>
<accession>A0A090S1R1</accession>
<dbReference type="STRING" id="990268.JCM19235_3431"/>